<sequence length="285" mass="33591">MKAISLCQRERIFTLLQEGYSSREVAFREKVSHVSVLRIKKKKEKTGHFDVVPRPGRPRILTERHDRNIAKLIKTVRRSLRKQGLVSRVKKRKPLLLKRHRIARKKFAQKYRNWTIEDWHKVVWSDESKFMIFGSDGREWCWRDPNLPLKPQHVKPTVKFGGGSIMIWGCMGAFGVGKYCKIDGRMDGELYREILEEEFLGTLSECDLSVDDVIFQQDNDPKHTANKTYEWFKDNDVEILDWPAQSPDLNPIEHLWNEIDRRLRQLPGNITSKDDLWDTTSMESN</sequence>
<gene>
    <name evidence="3" type="ORF">CHRIB12_LOCUS20197</name>
</gene>
<evidence type="ECO:0000259" key="1">
    <source>
        <dbReference type="Pfam" id="PF01498"/>
    </source>
</evidence>
<reference evidence="3" key="1">
    <citation type="submission" date="2020-05" db="EMBL/GenBank/DDBJ databases">
        <authorList>
            <person name="Rincon C."/>
            <person name="Sanders R I."/>
            <person name="Robbins C."/>
            <person name="Chaturvedi A."/>
        </authorList>
    </citation>
    <scope>NUCLEOTIDE SEQUENCE</scope>
    <source>
        <strain evidence="3">CHB12</strain>
    </source>
</reference>
<protein>
    <recommendedName>
        <fullName evidence="5">Transposable element tc3 transposase</fullName>
    </recommendedName>
</protein>
<feature type="domain" description="Transposase Tc1-like" evidence="1">
    <location>
        <begin position="74"/>
        <end position="113"/>
    </location>
</feature>
<name>A0A916EGZ9_9GLOM</name>
<comment type="caution">
    <text evidence="3">The sequence shown here is derived from an EMBL/GenBank/DDBJ whole genome shotgun (WGS) entry which is preliminary data.</text>
</comment>
<evidence type="ECO:0000313" key="3">
    <source>
        <dbReference type="EMBL" id="CAB5387532.1"/>
    </source>
</evidence>
<dbReference type="InterPro" id="IPR038717">
    <property type="entry name" value="Tc1-like_DDE_dom"/>
</dbReference>
<dbReference type="Proteomes" id="UP000684084">
    <property type="component" value="Unassembled WGS sequence"/>
</dbReference>
<dbReference type="EMBL" id="CAGKOT010000058">
    <property type="protein sequence ID" value="CAB5387532.1"/>
    <property type="molecule type" value="Genomic_DNA"/>
</dbReference>
<feature type="domain" description="Tc1-like transposase DDE" evidence="2">
    <location>
        <begin position="122"/>
        <end position="267"/>
    </location>
</feature>
<organism evidence="3 4">
    <name type="scientific">Rhizophagus irregularis</name>
    <dbReference type="NCBI Taxonomy" id="588596"/>
    <lineage>
        <taxon>Eukaryota</taxon>
        <taxon>Fungi</taxon>
        <taxon>Fungi incertae sedis</taxon>
        <taxon>Mucoromycota</taxon>
        <taxon>Glomeromycotina</taxon>
        <taxon>Glomeromycetes</taxon>
        <taxon>Glomerales</taxon>
        <taxon>Glomeraceae</taxon>
        <taxon>Rhizophagus</taxon>
    </lineage>
</organism>
<dbReference type="Pfam" id="PF13358">
    <property type="entry name" value="DDE_3"/>
    <property type="match status" value="1"/>
</dbReference>
<dbReference type="InterPro" id="IPR002492">
    <property type="entry name" value="Transposase_Tc1-like"/>
</dbReference>
<dbReference type="PANTHER" id="PTHR23022">
    <property type="entry name" value="TRANSPOSABLE ELEMENT-RELATED"/>
    <property type="match status" value="1"/>
</dbReference>
<dbReference type="OrthoDB" id="2416077at2759"/>
<dbReference type="PANTHER" id="PTHR23022:SF135">
    <property type="entry name" value="SI:DKEY-77F5.3"/>
    <property type="match status" value="1"/>
</dbReference>
<proteinExistence type="predicted"/>
<evidence type="ECO:0008006" key="5">
    <source>
        <dbReference type="Google" id="ProtNLM"/>
    </source>
</evidence>
<dbReference type="InterPro" id="IPR052338">
    <property type="entry name" value="Transposase_5"/>
</dbReference>
<evidence type="ECO:0000313" key="4">
    <source>
        <dbReference type="Proteomes" id="UP000684084"/>
    </source>
</evidence>
<accession>A0A916EGZ9</accession>
<dbReference type="AlphaFoldDB" id="A0A916EGZ9"/>
<evidence type="ECO:0000259" key="2">
    <source>
        <dbReference type="Pfam" id="PF13358"/>
    </source>
</evidence>
<dbReference type="GO" id="GO:0006313">
    <property type="term" value="P:DNA transposition"/>
    <property type="evidence" value="ECO:0007669"/>
    <property type="project" value="InterPro"/>
</dbReference>
<dbReference type="GO" id="GO:0003677">
    <property type="term" value="F:DNA binding"/>
    <property type="evidence" value="ECO:0007669"/>
    <property type="project" value="InterPro"/>
</dbReference>
<dbReference type="GO" id="GO:0015074">
    <property type="term" value="P:DNA integration"/>
    <property type="evidence" value="ECO:0007669"/>
    <property type="project" value="InterPro"/>
</dbReference>
<dbReference type="Pfam" id="PF01498">
    <property type="entry name" value="HTH_Tnp_Tc3_2"/>
    <property type="match status" value="1"/>
</dbReference>